<proteinExistence type="predicted"/>
<keyword evidence="2" id="KW-1185">Reference proteome</keyword>
<gene>
    <name evidence="1" type="ORF">RJT34_16271</name>
</gene>
<accession>A0AAN9PCQ9</accession>
<reference evidence="1 2" key="1">
    <citation type="submission" date="2024-01" db="EMBL/GenBank/DDBJ databases">
        <title>The genomes of 5 underutilized Papilionoideae crops provide insights into root nodulation and disease resistance.</title>
        <authorList>
            <person name="Yuan L."/>
        </authorList>
    </citation>
    <scope>NUCLEOTIDE SEQUENCE [LARGE SCALE GENOMIC DNA]</scope>
    <source>
        <strain evidence="1">LY-2023</strain>
        <tissue evidence="1">Leaf</tissue>
    </source>
</reference>
<comment type="caution">
    <text evidence="1">The sequence shown here is derived from an EMBL/GenBank/DDBJ whole genome shotgun (WGS) entry which is preliminary data.</text>
</comment>
<organism evidence="1 2">
    <name type="scientific">Clitoria ternatea</name>
    <name type="common">Butterfly pea</name>
    <dbReference type="NCBI Taxonomy" id="43366"/>
    <lineage>
        <taxon>Eukaryota</taxon>
        <taxon>Viridiplantae</taxon>
        <taxon>Streptophyta</taxon>
        <taxon>Embryophyta</taxon>
        <taxon>Tracheophyta</taxon>
        <taxon>Spermatophyta</taxon>
        <taxon>Magnoliopsida</taxon>
        <taxon>eudicotyledons</taxon>
        <taxon>Gunneridae</taxon>
        <taxon>Pentapetalae</taxon>
        <taxon>rosids</taxon>
        <taxon>fabids</taxon>
        <taxon>Fabales</taxon>
        <taxon>Fabaceae</taxon>
        <taxon>Papilionoideae</taxon>
        <taxon>50 kb inversion clade</taxon>
        <taxon>NPAAA clade</taxon>
        <taxon>indigoferoid/millettioid clade</taxon>
        <taxon>Phaseoleae</taxon>
        <taxon>Clitoria</taxon>
    </lineage>
</organism>
<protein>
    <submittedName>
        <fullName evidence="1">Uncharacterized protein</fullName>
    </submittedName>
</protein>
<sequence>MCKLINLVTDFNFDHQFCESLSSLLKQNPSVASRSQDSLYLCTASRNKEDAGCYGKLNSAESEDLCGYKSA</sequence>
<evidence type="ECO:0000313" key="2">
    <source>
        <dbReference type="Proteomes" id="UP001359559"/>
    </source>
</evidence>
<name>A0AAN9PCQ9_CLITE</name>
<dbReference type="Proteomes" id="UP001359559">
    <property type="component" value="Unassembled WGS sequence"/>
</dbReference>
<dbReference type="EMBL" id="JAYKXN010000004">
    <property type="protein sequence ID" value="KAK7293406.1"/>
    <property type="molecule type" value="Genomic_DNA"/>
</dbReference>
<evidence type="ECO:0000313" key="1">
    <source>
        <dbReference type="EMBL" id="KAK7293406.1"/>
    </source>
</evidence>
<dbReference type="AlphaFoldDB" id="A0AAN9PCQ9"/>